<accession>A0A0G4FBB9</accession>
<reference evidence="2 3" key="1">
    <citation type="submission" date="2014-11" db="EMBL/GenBank/DDBJ databases">
        <authorList>
            <person name="Zhu J."/>
            <person name="Qi W."/>
            <person name="Song R."/>
        </authorList>
    </citation>
    <scope>NUCLEOTIDE SEQUENCE [LARGE SCALE GENOMIC DNA]</scope>
</reference>
<evidence type="ECO:0000256" key="1">
    <source>
        <dbReference type="SAM" id="MobiDB-lite"/>
    </source>
</evidence>
<dbReference type="Proteomes" id="UP000041254">
    <property type="component" value="Unassembled WGS sequence"/>
</dbReference>
<evidence type="ECO:0000313" key="3">
    <source>
        <dbReference type="Proteomes" id="UP000041254"/>
    </source>
</evidence>
<dbReference type="EMBL" id="CDMY01000402">
    <property type="protein sequence ID" value="CEM10174.1"/>
    <property type="molecule type" value="Genomic_DNA"/>
</dbReference>
<evidence type="ECO:0000313" key="2">
    <source>
        <dbReference type="EMBL" id="CEM10174.1"/>
    </source>
</evidence>
<feature type="compositionally biased region" description="Basic and acidic residues" evidence="1">
    <location>
        <begin position="131"/>
        <end position="142"/>
    </location>
</feature>
<sequence length="142" mass="15404">MTTSSVASLVPLTDSILSRLSYLFVTSLGSSAWMSGKAIPLLRTAPGSCRPPVADGDGFGDARRPQRPPQAFADKYISLKRDHPNEFCQWMPSLRGTQEGRDFGAMAIQYRAIGTETTCCRRGLPRPPRRRGVEGSDKCAGG</sequence>
<dbReference type="VEuPathDB" id="CryptoDB:Vbra_14888"/>
<organism evidence="2 3">
    <name type="scientific">Vitrella brassicaformis (strain CCMP3155)</name>
    <dbReference type="NCBI Taxonomy" id="1169540"/>
    <lineage>
        <taxon>Eukaryota</taxon>
        <taxon>Sar</taxon>
        <taxon>Alveolata</taxon>
        <taxon>Colpodellida</taxon>
        <taxon>Vitrellaceae</taxon>
        <taxon>Vitrella</taxon>
    </lineage>
</organism>
<dbReference type="InParanoid" id="A0A0G4FBB9"/>
<gene>
    <name evidence="2" type="ORF">Vbra_14888</name>
</gene>
<keyword evidence="3" id="KW-1185">Reference proteome</keyword>
<feature type="region of interest" description="Disordered" evidence="1">
    <location>
        <begin position="121"/>
        <end position="142"/>
    </location>
</feature>
<proteinExistence type="predicted"/>
<dbReference type="AlphaFoldDB" id="A0A0G4FBB9"/>
<protein>
    <submittedName>
        <fullName evidence="2">Uncharacterized protein</fullName>
    </submittedName>
</protein>
<name>A0A0G4FBB9_VITBC</name>